<keyword evidence="7" id="KW-1185">Reference proteome</keyword>
<dbReference type="InterPro" id="IPR013154">
    <property type="entry name" value="ADH-like_N"/>
</dbReference>
<reference evidence="7" key="1">
    <citation type="submission" date="2010-09" db="EMBL/GenBank/DDBJ databases">
        <title>The genome sequence of Geomyces destructans 20631-21.</title>
        <authorList>
            <consortium name="The Broad Institute Genome Sequencing Platform"/>
            <person name="Cuomo C.A."/>
            <person name="Blehert D.S."/>
            <person name="Lorch J.M."/>
            <person name="Young S.K."/>
            <person name="Zeng Q."/>
            <person name="Gargeya S."/>
            <person name="Fitzgerald M."/>
            <person name="Haas B."/>
            <person name="Abouelleil A."/>
            <person name="Alvarado L."/>
            <person name="Arachchi H.M."/>
            <person name="Berlin A."/>
            <person name="Brown A."/>
            <person name="Chapman S.B."/>
            <person name="Chen Z."/>
            <person name="Dunbar C."/>
            <person name="Freedman E."/>
            <person name="Gearin G."/>
            <person name="Gellesch M."/>
            <person name="Goldberg J."/>
            <person name="Griggs A."/>
            <person name="Gujja S."/>
            <person name="Heiman D."/>
            <person name="Howarth C."/>
            <person name="Larson L."/>
            <person name="Lui A."/>
            <person name="MacDonald P.J.P."/>
            <person name="Montmayeur A."/>
            <person name="Murphy C."/>
            <person name="Neiman D."/>
            <person name="Pearson M."/>
            <person name="Priest M."/>
            <person name="Roberts A."/>
            <person name="Saif S."/>
            <person name="Shea T."/>
            <person name="Shenoy N."/>
            <person name="Sisk P."/>
            <person name="Stolte C."/>
            <person name="Sykes S."/>
            <person name="Wortman J."/>
            <person name="Nusbaum C."/>
            <person name="Birren B."/>
        </authorList>
    </citation>
    <scope>NUCLEOTIDE SEQUENCE [LARGE SCALE GENOMIC DNA]</scope>
    <source>
        <strain evidence="7">ATCC MYA-4855 / 20631-21</strain>
    </source>
</reference>
<dbReference type="Gene3D" id="3.90.180.10">
    <property type="entry name" value="Medium-chain alcohol dehydrogenases, catalytic domain"/>
    <property type="match status" value="1"/>
</dbReference>
<dbReference type="FunFam" id="3.40.50.720:FF:000053">
    <property type="entry name" value="Quinone oxidoreductase 1"/>
    <property type="match status" value="1"/>
</dbReference>
<dbReference type="GO" id="GO:0008270">
    <property type="term" value="F:zinc ion binding"/>
    <property type="evidence" value="ECO:0007669"/>
    <property type="project" value="InterPro"/>
</dbReference>
<evidence type="ECO:0000313" key="6">
    <source>
        <dbReference type="EMBL" id="ELR09320.1"/>
    </source>
</evidence>
<dbReference type="InterPro" id="IPR013149">
    <property type="entry name" value="ADH-like_C"/>
</dbReference>
<dbReference type="FunCoup" id="L8G7V6">
    <property type="interactions" value="619"/>
</dbReference>
<evidence type="ECO:0000256" key="3">
    <source>
        <dbReference type="ARBA" id="ARBA00043088"/>
    </source>
</evidence>
<dbReference type="Pfam" id="PF08240">
    <property type="entry name" value="ADH_N"/>
    <property type="match status" value="1"/>
</dbReference>
<dbReference type="SMART" id="SM00829">
    <property type="entry name" value="PKS_ER"/>
    <property type="match status" value="1"/>
</dbReference>
<dbReference type="PROSITE" id="PS01162">
    <property type="entry name" value="QOR_ZETA_CRYSTAL"/>
    <property type="match status" value="1"/>
</dbReference>
<dbReference type="Proteomes" id="UP000011064">
    <property type="component" value="Unassembled WGS sequence"/>
</dbReference>
<evidence type="ECO:0000256" key="4">
    <source>
        <dbReference type="ARBA" id="ARBA00070796"/>
    </source>
</evidence>
<proteinExistence type="predicted"/>
<dbReference type="Gene3D" id="3.40.50.720">
    <property type="entry name" value="NAD(P)-binding Rossmann-like Domain"/>
    <property type="match status" value="1"/>
</dbReference>
<dbReference type="OrthoDB" id="48317at2759"/>
<dbReference type="InterPro" id="IPR002364">
    <property type="entry name" value="Quin_OxRdtase/zeta-crystal_CS"/>
</dbReference>
<feature type="domain" description="Enoyl reductase (ER)" evidence="5">
    <location>
        <begin position="19"/>
        <end position="332"/>
    </location>
</feature>
<dbReference type="InterPro" id="IPR047618">
    <property type="entry name" value="QOR-like"/>
</dbReference>
<dbReference type="EMBL" id="GL573234">
    <property type="protein sequence ID" value="ELR09320.1"/>
    <property type="molecule type" value="Genomic_DNA"/>
</dbReference>
<evidence type="ECO:0000259" key="5">
    <source>
        <dbReference type="SMART" id="SM00829"/>
    </source>
</evidence>
<dbReference type="InterPro" id="IPR011032">
    <property type="entry name" value="GroES-like_sf"/>
</dbReference>
<dbReference type="GO" id="GO:0005829">
    <property type="term" value="C:cytosol"/>
    <property type="evidence" value="ECO:0007669"/>
    <property type="project" value="TreeGrafter"/>
</dbReference>
<dbReference type="CDD" id="cd05286">
    <property type="entry name" value="QOR2"/>
    <property type="match status" value="1"/>
</dbReference>
<keyword evidence="2" id="KW-0560">Oxidoreductase</keyword>
<dbReference type="InterPro" id="IPR020843">
    <property type="entry name" value="ER"/>
</dbReference>
<dbReference type="InterPro" id="IPR036291">
    <property type="entry name" value="NAD(P)-bd_dom_sf"/>
</dbReference>
<organism evidence="6 7">
    <name type="scientific">Pseudogymnoascus destructans (strain ATCC MYA-4855 / 20631-21)</name>
    <name type="common">Bat white-nose syndrome fungus</name>
    <name type="synonym">Geomyces destructans</name>
    <dbReference type="NCBI Taxonomy" id="658429"/>
    <lineage>
        <taxon>Eukaryota</taxon>
        <taxon>Fungi</taxon>
        <taxon>Dikarya</taxon>
        <taxon>Ascomycota</taxon>
        <taxon>Pezizomycotina</taxon>
        <taxon>Leotiomycetes</taxon>
        <taxon>Thelebolales</taxon>
        <taxon>Thelebolaceae</taxon>
        <taxon>Pseudogymnoascus</taxon>
    </lineage>
</organism>
<evidence type="ECO:0000313" key="7">
    <source>
        <dbReference type="Proteomes" id="UP000011064"/>
    </source>
</evidence>
<dbReference type="SUPFAM" id="SSF51735">
    <property type="entry name" value="NAD(P)-binding Rossmann-fold domains"/>
    <property type="match status" value="1"/>
</dbReference>
<keyword evidence="1" id="KW-0521">NADP</keyword>
<evidence type="ECO:0000256" key="1">
    <source>
        <dbReference type="ARBA" id="ARBA00022857"/>
    </source>
</evidence>
<dbReference type="Pfam" id="PF00107">
    <property type="entry name" value="ADH_zinc_N"/>
    <property type="match status" value="1"/>
</dbReference>
<dbReference type="InParanoid" id="L8G7V6"/>
<evidence type="ECO:0000256" key="2">
    <source>
        <dbReference type="ARBA" id="ARBA00023002"/>
    </source>
</evidence>
<gene>
    <name evidence="6" type="ORF">GMDG_03888</name>
</gene>
<dbReference type="GO" id="GO:0070402">
    <property type="term" value="F:NADPH binding"/>
    <property type="evidence" value="ECO:0007669"/>
    <property type="project" value="TreeGrafter"/>
</dbReference>
<protein>
    <recommendedName>
        <fullName evidence="4">Probable quinone oxidoreductase</fullName>
    </recommendedName>
    <alternativeName>
        <fullName evidence="3">NADPH:quinone reductase</fullName>
    </alternativeName>
</protein>
<dbReference type="STRING" id="658429.L8G7V6"/>
<dbReference type="SUPFAM" id="SSF50129">
    <property type="entry name" value="GroES-like"/>
    <property type="match status" value="1"/>
</dbReference>
<dbReference type="GO" id="GO:0003960">
    <property type="term" value="F:quinone reductase (NADPH) activity"/>
    <property type="evidence" value="ECO:0007669"/>
    <property type="project" value="InterPro"/>
</dbReference>
<dbReference type="AlphaFoldDB" id="L8G7V6"/>
<name>L8G7V6_PSED2</name>
<accession>L8G7V6</accession>
<dbReference type="VEuPathDB" id="FungiDB:GMDG_03888"/>
<dbReference type="GO" id="GO:0035925">
    <property type="term" value="F:mRNA 3'-UTR AU-rich region binding"/>
    <property type="evidence" value="ECO:0007669"/>
    <property type="project" value="TreeGrafter"/>
</dbReference>
<dbReference type="PANTHER" id="PTHR48106">
    <property type="entry name" value="QUINONE OXIDOREDUCTASE PIG3-RELATED"/>
    <property type="match status" value="1"/>
</dbReference>
<sequence length="334" mass="34689">MTTPTLPATMRAIKIPHTGGVEVLELHTDLPLPTPTSGQILIKNAFAGVNYIDTYLRTGLYPPPASGILGQEAEGTVVAVSAEGDTYGFKIGDRVAAFAPAGGAYAEYVAVTAKTSFKLPEGIEAGLGAASLLQGLTALTLIRESHPVKKGETILVHAAAGGVGLWLCQLLRAVGAKVIATASTAEKLALAKENGADELVNYKTHDFVAEVERITNGAGVAAVFDGVGAATFEGSFASVARKGSLVSFGNASGPVPPFTIARLGAKNIKVLRPRLGAYVETREEFETYSGELFGFIADGKVGVKVHGRYKLEDVAKAQGELEGRGTVGKLLLVL</sequence>
<dbReference type="PANTHER" id="PTHR48106:SF13">
    <property type="entry name" value="QUINONE OXIDOREDUCTASE-RELATED"/>
    <property type="match status" value="1"/>
</dbReference>
<dbReference type="HOGENOM" id="CLU_026673_3_1_1"/>